<evidence type="ECO:0000313" key="17">
    <source>
        <dbReference type="Proteomes" id="UP000430508"/>
    </source>
</evidence>
<feature type="binding site" evidence="14">
    <location>
        <position position="124"/>
    </location>
    <ligand>
        <name>L-threonine</name>
        <dbReference type="ChEBI" id="CHEBI:57926"/>
    </ligand>
</feature>
<evidence type="ECO:0000256" key="1">
    <source>
        <dbReference type="ARBA" id="ARBA00004496"/>
    </source>
</evidence>
<feature type="binding site" evidence="14">
    <location>
        <position position="184"/>
    </location>
    <ligand>
        <name>L-threonine</name>
        <dbReference type="ChEBI" id="CHEBI:57926"/>
    </ligand>
</feature>
<feature type="binding site" evidence="14">
    <location>
        <position position="38"/>
    </location>
    <ligand>
        <name>L-threonine</name>
        <dbReference type="ChEBI" id="CHEBI:57926"/>
    </ligand>
</feature>
<dbReference type="AlphaFoldDB" id="A0A857DKC5"/>
<evidence type="ECO:0000256" key="14">
    <source>
        <dbReference type="PIRSR" id="PIRSR004930-1"/>
    </source>
</evidence>
<dbReference type="PIRSF" id="PIRSF004930">
    <property type="entry name" value="Tln_factor_SUA5"/>
    <property type="match status" value="1"/>
</dbReference>
<comment type="similarity">
    <text evidence="2 13">Belongs to the SUA5 family.</text>
</comment>
<dbReference type="FunFam" id="3.90.870.10:FF:000008">
    <property type="entry name" value="Threonylcarbamoyl-AMP synthase"/>
    <property type="match status" value="1"/>
</dbReference>
<evidence type="ECO:0000256" key="8">
    <source>
        <dbReference type="ARBA" id="ARBA00022695"/>
    </source>
</evidence>
<feature type="domain" description="YrdC-like" evidence="15">
    <location>
        <begin position="16"/>
        <end position="202"/>
    </location>
</feature>
<dbReference type="InterPro" id="IPR006070">
    <property type="entry name" value="Sua5-like_dom"/>
</dbReference>
<dbReference type="Pfam" id="PF01300">
    <property type="entry name" value="Sua5_yciO_yrdC"/>
    <property type="match status" value="1"/>
</dbReference>
<feature type="binding site" evidence="14">
    <location>
        <position position="65"/>
    </location>
    <ligand>
        <name>ATP</name>
        <dbReference type="ChEBI" id="CHEBI:30616"/>
    </ligand>
</feature>
<evidence type="ECO:0000256" key="4">
    <source>
        <dbReference type="ARBA" id="ARBA00015492"/>
    </source>
</evidence>
<proteinExistence type="inferred from homology"/>
<evidence type="ECO:0000256" key="9">
    <source>
        <dbReference type="ARBA" id="ARBA00022741"/>
    </source>
</evidence>
<dbReference type="NCBIfam" id="TIGR00057">
    <property type="entry name" value="L-threonylcarbamoyladenylate synthase"/>
    <property type="match status" value="1"/>
</dbReference>
<comment type="catalytic activity">
    <reaction evidence="12 13">
        <text>L-threonine + hydrogencarbonate + ATP = L-threonylcarbamoyladenylate + diphosphate + H2O</text>
        <dbReference type="Rhea" id="RHEA:36407"/>
        <dbReference type="ChEBI" id="CHEBI:15377"/>
        <dbReference type="ChEBI" id="CHEBI:17544"/>
        <dbReference type="ChEBI" id="CHEBI:30616"/>
        <dbReference type="ChEBI" id="CHEBI:33019"/>
        <dbReference type="ChEBI" id="CHEBI:57926"/>
        <dbReference type="ChEBI" id="CHEBI:73682"/>
        <dbReference type="EC" id="2.7.7.87"/>
    </reaction>
</comment>
<dbReference type="InterPro" id="IPR050156">
    <property type="entry name" value="TC-AMP_synthase_SUA5"/>
</dbReference>
<dbReference type="EMBL" id="CP046996">
    <property type="protein sequence ID" value="QHA01744.1"/>
    <property type="molecule type" value="Genomic_DNA"/>
</dbReference>
<evidence type="ECO:0000256" key="3">
    <source>
        <dbReference type="ARBA" id="ARBA00012584"/>
    </source>
</evidence>
<protein>
    <recommendedName>
        <fullName evidence="4 13">Threonylcarbamoyl-AMP synthase</fullName>
        <shortName evidence="13">TC-AMP synthase</shortName>
        <ecNumber evidence="3 13">2.7.7.87</ecNumber>
    </recommendedName>
    <alternativeName>
        <fullName evidence="11 13">L-threonylcarbamoyladenylate synthase</fullName>
    </alternativeName>
</protein>
<dbReference type="GO" id="GO:0003725">
    <property type="term" value="F:double-stranded RNA binding"/>
    <property type="evidence" value="ECO:0007669"/>
    <property type="project" value="UniProtKB-UniRule"/>
</dbReference>
<evidence type="ECO:0000259" key="15">
    <source>
        <dbReference type="PROSITE" id="PS51163"/>
    </source>
</evidence>
<feature type="binding site" evidence="14">
    <location>
        <position position="61"/>
    </location>
    <ligand>
        <name>ATP</name>
        <dbReference type="ChEBI" id="CHEBI:30616"/>
    </ligand>
</feature>
<dbReference type="InterPro" id="IPR005145">
    <property type="entry name" value="Sua5_C"/>
</dbReference>
<dbReference type="GO" id="GO:0061710">
    <property type="term" value="F:L-threonylcarbamoyladenylate synthase"/>
    <property type="evidence" value="ECO:0007669"/>
    <property type="project" value="UniProtKB-EC"/>
</dbReference>
<dbReference type="PANTHER" id="PTHR17490">
    <property type="entry name" value="SUA5"/>
    <property type="match status" value="1"/>
</dbReference>
<evidence type="ECO:0000256" key="7">
    <source>
        <dbReference type="ARBA" id="ARBA00022694"/>
    </source>
</evidence>
<dbReference type="InterPro" id="IPR017945">
    <property type="entry name" value="DHBP_synth_RibB-like_a/b_dom"/>
</dbReference>
<feature type="binding site" evidence="14">
    <location>
        <position position="154"/>
    </location>
    <ligand>
        <name>ATP</name>
        <dbReference type="ChEBI" id="CHEBI:30616"/>
    </ligand>
</feature>
<dbReference type="PANTHER" id="PTHR17490:SF16">
    <property type="entry name" value="THREONYLCARBAMOYL-AMP SYNTHASE"/>
    <property type="match status" value="1"/>
</dbReference>
<dbReference type="GO" id="GO:0008033">
    <property type="term" value="P:tRNA processing"/>
    <property type="evidence" value="ECO:0007669"/>
    <property type="project" value="UniProtKB-KW"/>
</dbReference>
<feature type="binding site" evidence="14">
    <location>
        <position position="144"/>
    </location>
    <ligand>
        <name>ATP</name>
        <dbReference type="ChEBI" id="CHEBI:30616"/>
    </ligand>
</feature>
<dbReference type="Gene3D" id="3.90.870.10">
    <property type="entry name" value="DHBP synthase"/>
    <property type="match status" value="1"/>
</dbReference>
<keyword evidence="6 13" id="KW-0808">Transferase</keyword>
<comment type="subcellular location">
    <subcellularLocation>
        <location evidence="1 13">Cytoplasm</location>
    </subcellularLocation>
</comment>
<feature type="binding site" evidence="14">
    <location>
        <position position="198"/>
    </location>
    <ligand>
        <name>ATP</name>
        <dbReference type="ChEBI" id="CHEBI:30616"/>
    </ligand>
</feature>
<dbReference type="Proteomes" id="UP000430508">
    <property type="component" value="Chromosome"/>
</dbReference>
<accession>A0A857DKC5</accession>
<evidence type="ECO:0000256" key="5">
    <source>
        <dbReference type="ARBA" id="ARBA00022490"/>
    </source>
</evidence>
<dbReference type="PROSITE" id="PS51163">
    <property type="entry name" value="YRDC"/>
    <property type="match status" value="1"/>
</dbReference>
<dbReference type="GO" id="GO:0005524">
    <property type="term" value="F:ATP binding"/>
    <property type="evidence" value="ECO:0007669"/>
    <property type="project" value="UniProtKB-UniRule"/>
</dbReference>
<dbReference type="RefSeq" id="WP_019225000.1">
    <property type="nucleotide sequence ID" value="NZ_CP046996.1"/>
</dbReference>
<feature type="binding site" evidence="14">
    <location>
        <position position="146"/>
    </location>
    <ligand>
        <name>ATP</name>
        <dbReference type="ChEBI" id="CHEBI:30616"/>
    </ligand>
</feature>
<dbReference type="GO" id="GO:0005737">
    <property type="term" value="C:cytoplasm"/>
    <property type="evidence" value="ECO:0007669"/>
    <property type="project" value="UniProtKB-SubCell"/>
</dbReference>
<organism evidence="16 17">
    <name type="scientific">Dehalobacter restrictus</name>
    <dbReference type="NCBI Taxonomy" id="55583"/>
    <lineage>
        <taxon>Bacteria</taxon>
        <taxon>Bacillati</taxon>
        <taxon>Bacillota</taxon>
        <taxon>Clostridia</taxon>
        <taxon>Eubacteriales</taxon>
        <taxon>Desulfitobacteriaceae</taxon>
        <taxon>Dehalobacter</taxon>
    </lineage>
</organism>
<evidence type="ECO:0000256" key="2">
    <source>
        <dbReference type="ARBA" id="ARBA00007663"/>
    </source>
</evidence>
<dbReference type="InterPro" id="IPR038385">
    <property type="entry name" value="Sua5/YwlC_C"/>
</dbReference>
<dbReference type="SUPFAM" id="SSF55821">
    <property type="entry name" value="YrdC/RibB"/>
    <property type="match status" value="1"/>
</dbReference>
<keyword evidence="8 13" id="KW-0548">Nucleotidyltransferase</keyword>
<keyword evidence="9 13" id="KW-0547">Nucleotide-binding</keyword>
<evidence type="ECO:0000256" key="10">
    <source>
        <dbReference type="ARBA" id="ARBA00022840"/>
    </source>
</evidence>
<sequence>METKRIRLRSDSIIQDKELQEAAALLRQGEVVAFPTETVYGLGANALDSEACAKIYAVKGRPSDNPLIVHVAALDEAQQLVRVWPPQAEVCARNFWPGPLTLVLPKRAHIPEIVSGGLDTVAVRMPSHPVALALIEAAGCPLAAPSANISGKPSPTNAEHVWRDLKGKIPLLIDAGSCTVGLESTVLDLTGELPTILRPGGITLEQLRAVLGKVELDRSADQGQPTVEPRSPGMKYRHYAPEGEIILFSGSTSEKAEKMTKYLRNKNNAVRTAVLCLEETVARLTGDTAGKADMIFTLGSRNNLDSAASRLFEGLRLCDEQNIDTILAEEIAEEGIGLAFMNRLKKAAGKKNFGPGSRYPNLTETKEENTWN</sequence>
<dbReference type="GO" id="GO:0000049">
    <property type="term" value="F:tRNA binding"/>
    <property type="evidence" value="ECO:0007669"/>
    <property type="project" value="TreeGrafter"/>
</dbReference>
<evidence type="ECO:0000256" key="13">
    <source>
        <dbReference type="PIRNR" id="PIRNR004930"/>
    </source>
</evidence>
<dbReference type="EC" id="2.7.7.87" evidence="3 13"/>
<dbReference type="Pfam" id="PF03481">
    <property type="entry name" value="Sua5_C"/>
    <property type="match status" value="1"/>
</dbReference>
<feature type="binding site" evidence="14">
    <location>
        <position position="120"/>
    </location>
    <ligand>
        <name>ATP</name>
        <dbReference type="ChEBI" id="CHEBI:30616"/>
    </ligand>
</feature>
<evidence type="ECO:0000313" key="16">
    <source>
        <dbReference type="EMBL" id="QHA01744.1"/>
    </source>
</evidence>
<comment type="function">
    <text evidence="13">Required for the formation of a threonylcarbamoyl group on adenosine at position 37 (t(6)A37) in tRNAs that read codons beginning with adenine.</text>
</comment>
<evidence type="ECO:0000256" key="12">
    <source>
        <dbReference type="ARBA" id="ARBA00048366"/>
    </source>
</evidence>
<feature type="binding site" evidence="14">
    <location>
        <position position="70"/>
    </location>
    <ligand>
        <name>L-threonine</name>
        <dbReference type="ChEBI" id="CHEBI:57926"/>
    </ligand>
</feature>
<evidence type="ECO:0000256" key="6">
    <source>
        <dbReference type="ARBA" id="ARBA00022679"/>
    </source>
</evidence>
<dbReference type="InterPro" id="IPR010923">
    <property type="entry name" value="T(6)A37_SUA5"/>
</dbReference>
<keyword evidence="5 13" id="KW-0963">Cytoplasm</keyword>
<dbReference type="Gene3D" id="3.40.50.11030">
    <property type="entry name" value="Threonylcarbamoyl-AMP synthase, C-terminal domain"/>
    <property type="match status" value="1"/>
</dbReference>
<feature type="binding site" evidence="14">
    <location>
        <position position="239"/>
    </location>
    <ligand>
        <name>ATP</name>
        <dbReference type="ChEBI" id="CHEBI:30616"/>
    </ligand>
</feature>
<dbReference type="GO" id="GO:0006450">
    <property type="term" value="P:regulation of translational fidelity"/>
    <property type="evidence" value="ECO:0007669"/>
    <property type="project" value="TreeGrafter"/>
</dbReference>
<evidence type="ECO:0000256" key="11">
    <source>
        <dbReference type="ARBA" id="ARBA00029774"/>
    </source>
</evidence>
<reference evidence="16 17" key="1">
    <citation type="submission" date="2019-12" db="EMBL/GenBank/DDBJ databases">
        <title>Sequence classification of anaerobic respiratory reductive dehalogenases: First we see many, then we see few.</title>
        <authorList>
            <person name="Molenda O."/>
            <person name="Puentes Jacome L.A."/>
            <person name="Cao X."/>
            <person name="Nesbo C.L."/>
            <person name="Tang S."/>
            <person name="Morson N."/>
            <person name="Patron J."/>
            <person name="Lomheim L."/>
            <person name="Wishart D.S."/>
            <person name="Edwards E.A."/>
        </authorList>
    </citation>
    <scope>NUCLEOTIDE SEQUENCE [LARGE SCALE GENOMIC DNA]</scope>
    <source>
        <strain evidence="16 17">12DCA</strain>
    </source>
</reference>
<keyword evidence="7 13" id="KW-0819">tRNA processing</keyword>
<name>A0A857DKC5_9FIRM</name>
<keyword evidence="10 13" id="KW-0067">ATP-binding</keyword>
<gene>
    <name evidence="16" type="ORF">GQ588_14390</name>
</gene>